<reference evidence="4" key="1">
    <citation type="submission" date="2015-11" db="EMBL/GenBank/DDBJ databases">
        <authorList>
            <person name="Varghese N."/>
        </authorList>
    </citation>
    <scope>NUCLEOTIDE SEQUENCE [LARGE SCALE GENOMIC DNA]</scope>
    <source>
        <strain evidence="4">DSM 45899</strain>
    </source>
</reference>
<dbReference type="GO" id="GO:0016627">
    <property type="term" value="F:oxidoreductase activity, acting on the CH-CH group of donors"/>
    <property type="evidence" value="ECO:0007669"/>
    <property type="project" value="TreeGrafter"/>
</dbReference>
<protein>
    <submittedName>
        <fullName evidence="3">PPOX class probable F420-dependent enzyme</fullName>
    </submittedName>
</protein>
<dbReference type="SUPFAM" id="SSF50475">
    <property type="entry name" value="FMN-binding split barrel"/>
    <property type="match status" value="1"/>
</dbReference>
<sequence>MDLDAARAFIRDHHRAVLATTRRDGTPQLSPVLVGVDTDGALVISTRTTALKTANIERDPRVHLCVLADGFFGPWVQIGGTAQIIRLPEAHDALVSYYRQISGEHPDWADYRAAMEREQRCVIRVTPTAAGPQRSG</sequence>
<accession>A0A0S4QSV9</accession>
<evidence type="ECO:0000256" key="1">
    <source>
        <dbReference type="ARBA" id="ARBA00023002"/>
    </source>
</evidence>
<dbReference type="InterPro" id="IPR052019">
    <property type="entry name" value="F420H2_bilvrd_red/Heme_oxyg"/>
</dbReference>
<keyword evidence="4" id="KW-1185">Reference proteome</keyword>
<dbReference type="RefSeq" id="WP_091282232.1">
    <property type="nucleotide sequence ID" value="NZ_FAOZ01000021.1"/>
</dbReference>
<dbReference type="AlphaFoldDB" id="A0A0S4QSV9"/>
<dbReference type="EMBL" id="FAOZ01000021">
    <property type="protein sequence ID" value="CUU58711.1"/>
    <property type="molecule type" value="Genomic_DNA"/>
</dbReference>
<evidence type="ECO:0000259" key="2">
    <source>
        <dbReference type="Pfam" id="PF01243"/>
    </source>
</evidence>
<dbReference type="GO" id="GO:0070967">
    <property type="term" value="F:coenzyme F420 binding"/>
    <property type="evidence" value="ECO:0007669"/>
    <property type="project" value="TreeGrafter"/>
</dbReference>
<keyword evidence="1" id="KW-0560">Oxidoreductase</keyword>
<dbReference type="PANTHER" id="PTHR35176">
    <property type="entry name" value="HEME OXYGENASE HI_0854-RELATED"/>
    <property type="match status" value="1"/>
</dbReference>
<dbReference type="Proteomes" id="UP000198802">
    <property type="component" value="Unassembled WGS sequence"/>
</dbReference>
<dbReference type="InterPro" id="IPR019920">
    <property type="entry name" value="F420-binding_dom_put"/>
</dbReference>
<gene>
    <name evidence="3" type="ORF">Ga0074812_12187</name>
</gene>
<evidence type="ECO:0000313" key="3">
    <source>
        <dbReference type="EMBL" id="CUU58711.1"/>
    </source>
</evidence>
<dbReference type="GO" id="GO:0005829">
    <property type="term" value="C:cytosol"/>
    <property type="evidence" value="ECO:0007669"/>
    <property type="project" value="TreeGrafter"/>
</dbReference>
<feature type="domain" description="Pyridoxamine 5'-phosphate oxidase N-terminal" evidence="2">
    <location>
        <begin position="4"/>
        <end position="129"/>
    </location>
</feature>
<dbReference type="Gene3D" id="2.30.110.10">
    <property type="entry name" value="Electron Transport, Fmn-binding Protein, Chain A"/>
    <property type="match status" value="1"/>
</dbReference>
<dbReference type="InterPro" id="IPR011576">
    <property type="entry name" value="Pyridox_Oxase_N"/>
</dbReference>
<organism evidence="3 4">
    <name type="scientific">Parafrankia irregularis</name>
    <dbReference type="NCBI Taxonomy" id="795642"/>
    <lineage>
        <taxon>Bacteria</taxon>
        <taxon>Bacillati</taxon>
        <taxon>Actinomycetota</taxon>
        <taxon>Actinomycetes</taxon>
        <taxon>Frankiales</taxon>
        <taxon>Frankiaceae</taxon>
        <taxon>Parafrankia</taxon>
    </lineage>
</organism>
<dbReference type="InterPro" id="IPR012349">
    <property type="entry name" value="Split_barrel_FMN-bd"/>
</dbReference>
<dbReference type="PANTHER" id="PTHR35176:SF2">
    <property type="entry name" value="F420H(2)-DEPENDENT REDUCTASE RV1155"/>
    <property type="match status" value="1"/>
</dbReference>
<dbReference type="NCBIfam" id="TIGR03618">
    <property type="entry name" value="Rv1155_F420"/>
    <property type="match status" value="1"/>
</dbReference>
<name>A0A0S4QSV9_9ACTN</name>
<proteinExistence type="predicted"/>
<evidence type="ECO:0000313" key="4">
    <source>
        <dbReference type="Proteomes" id="UP000198802"/>
    </source>
</evidence>
<dbReference type="Pfam" id="PF01243">
    <property type="entry name" value="PNPOx_N"/>
    <property type="match status" value="1"/>
</dbReference>